<feature type="transmembrane region" description="Helical" evidence="2">
    <location>
        <begin position="35"/>
        <end position="56"/>
    </location>
</feature>
<evidence type="ECO:0000256" key="2">
    <source>
        <dbReference type="SAM" id="Phobius"/>
    </source>
</evidence>
<proteinExistence type="predicted"/>
<evidence type="ECO:0000313" key="6">
    <source>
        <dbReference type="Proteomes" id="UP000593605"/>
    </source>
</evidence>
<keyword evidence="2" id="KW-0472">Membrane</keyword>
<keyword evidence="5" id="KW-1185">Reference proteome</keyword>
<sequence>MKGLTAVGFVLLLISGLLFYLTTDFSIEKFQLSHIMGIMGGVGIGLIIGGIVGYSAKGSAIKAERKRQELERLRREKEELERRAAQAERMSQPDYDPQAEELRKAARFFTRK</sequence>
<evidence type="ECO:0000313" key="5">
    <source>
        <dbReference type="Proteomes" id="UP000184335"/>
    </source>
</evidence>
<dbReference type="AlphaFoldDB" id="A0A1M6ASW5"/>
<dbReference type="RefSeq" id="WP_073177793.1">
    <property type="nucleotide sequence ID" value="NZ_CP063145.1"/>
</dbReference>
<keyword evidence="2" id="KW-1133">Transmembrane helix</keyword>
<evidence type="ECO:0000313" key="4">
    <source>
        <dbReference type="EMBL" id="SHI39527.1"/>
    </source>
</evidence>
<dbReference type="KEGG" id="civ:IMZ16_05885"/>
<reference evidence="4 5" key="1">
    <citation type="submission" date="2016-11" db="EMBL/GenBank/DDBJ databases">
        <authorList>
            <person name="Jaros S."/>
            <person name="Januszkiewicz K."/>
            <person name="Wedrychowicz H."/>
        </authorList>
    </citation>
    <scope>NUCLEOTIDE SEQUENCE [LARGE SCALE GENOMIC DNA]</scope>
    <source>
        <strain evidence="4 5">DSM 25479</strain>
    </source>
</reference>
<dbReference type="Proteomes" id="UP000184335">
    <property type="component" value="Unassembled WGS sequence"/>
</dbReference>
<reference evidence="3 6" key="2">
    <citation type="submission" date="2020-10" db="EMBL/GenBank/DDBJ databases">
        <title>Complete genome of Cruoricapor ignavus strain M1214 isolated from the blood culture of a febrile patient.</title>
        <authorList>
            <person name="Guglielmino C.J.D."/>
        </authorList>
    </citation>
    <scope>NUCLEOTIDE SEQUENCE [LARGE SCALE GENOMIC DNA]</scope>
    <source>
        <strain evidence="3 6">M1214</strain>
    </source>
</reference>
<evidence type="ECO:0000256" key="1">
    <source>
        <dbReference type="SAM" id="Coils"/>
    </source>
</evidence>
<dbReference type="EMBL" id="FQYI01000001">
    <property type="protein sequence ID" value="SHI39527.1"/>
    <property type="molecule type" value="Genomic_DNA"/>
</dbReference>
<dbReference type="Proteomes" id="UP000593605">
    <property type="component" value="Chromosome"/>
</dbReference>
<gene>
    <name evidence="3" type="ORF">IMZ16_05885</name>
    <name evidence="4" type="ORF">SAMN05443429_101404</name>
</gene>
<dbReference type="EMBL" id="CP063145">
    <property type="protein sequence ID" value="QOR73075.1"/>
    <property type="molecule type" value="Genomic_DNA"/>
</dbReference>
<accession>A0A1M6ASW5</accession>
<organism evidence="4 5">
    <name type="scientific">Cruoricaptor ignavus</name>
    <dbReference type="NCBI Taxonomy" id="1118202"/>
    <lineage>
        <taxon>Bacteria</taxon>
        <taxon>Pseudomonadati</taxon>
        <taxon>Bacteroidota</taxon>
        <taxon>Flavobacteriia</taxon>
        <taxon>Flavobacteriales</taxon>
        <taxon>Weeksellaceae</taxon>
        <taxon>Cruoricaptor</taxon>
    </lineage>
</organism>
<dbReference type="OrthoDB" id="1273374at2"/>
<evidence type="ECO:0000313" key="3">
    <source>
        <dbReference type="EMBL" id="QOR73075.1"/>
    </source>
</evidence>
<feature type="coiled-coil region" evidence="1">
    <location>
        <begin position="56"/>
        <end position="90"/>
    </location>
</feature>
<keyword evidence="2" id="KW-0812">Transmembrane</keyword>
<keyword evidence="1" id="KW-0175">Coiled coil</keyword>
<name>A0A1M6ASW5_9FLAO</name>
<dbReference type="STRING" id="1118202.SAMN05443429_101404"/>
<protein>
    <submittedName>
        <fullName evidence="3">DUF1049 domain-containing protein</fullName>
    </submittedName>
</protein>